<evidence type="ECO:0000313" key="2">
    <source>
        <dbReference type="EMBL" id="SHN51014.1"/>
    </source>
</evidence>
<dbReference type="GO" id="GO:0003677">
    <property type="term" value="F:DNA binding"/>
    <property type="evidence" value="ECO:0007669"/>
    <property type="project" value="UniProtKB-KW"/>
</dbReference>
<keyword evidence="2" id="KW-0238">DNA-binding</keyword>
<dbReference type="Pfam" id="PF01047">
    <property type="entry name" value="MarR"/>
    <property type="match status" value="1"/>
</dbReference>
<sequence length="152" mass="16298">MGRIDRTTSAGEARDTAALLMHVTEQTLHNFEAAAAAFDLTVAQARALLALEGAAPMRSLAEHLRCDASYVTGIADHLERRGLVSRAAQAGDRRVKLLQLTPDGRRLRSTLQARMLETSPVMVALDAGERALLRDLLAKAAGSEPTTPPSED</sequence>
<dbReference type="Gene3D" id="1.10.10.10">
    <property type="entry name" value="Winged helix-like DNA-binding domain superfamily/Winged helix DNA-binding domain"/>
    <property type="match status" value="1"/>
</dbReference>
<dbReference type="EMBL" id="FRDM01000001">
    <property type="protein sequence ID" value="SHN51014.1"/>
    <property type="molecule type" value="Genomic_DNA"/>
</dbReference>
<organism evidence="2 3">
    <name type="scientific">Geodermatophilus obscurus</name>
    <dbReference type="NCBI Taxonomy" id="1861"/>
    <lineage>
        <taxon>Bacteria</taxon>
        <taxon>Bacillati</taxon>
        <taxon>Actinomycetota</taxon>
        <taxon>Actinomycetes</taxon>
        <taxon>Geodermatophilales</taxon>
        <taxon>Geodermatophilaceae</taxon>
        <taxon>Geodermatophilus</taxon>
    </lineage>
</organism>
<dbReference type="Proteomes" id="UP000184428">
    <property type="component" value="Unassembled WGS sequence"/>
</dbReference>
<evidence type="ECO:0000259" key="1">
    <source>
        <dbReference type="PROSITE" id="PS50995"/>
    </source>
</evidence>
<dbReference type="SMART" id="SM00347">
    <property type="entry name" value="HTH_MARR"/>
    <property type="match status" value="1"/>
</dbReference>
<dbReference type="InterPro" id="IPR036390">
    <property type="entry name" value="WH_DNA-bd_sf"/>
</dbReference>
<dbReference type="InterPro" id="IPR000835">
    <property type="entry name" value="HTH_MarR-typ"/>
</dbReference>
<evidence type="ECO:0000313" key="3">
    <source>
        <dbReference type="Proteomes" id="UP000184428"/>
    </source>
</evidence>
<dbReference type="PROSITE" id="PS50995">
    <property type="entry name" value="HTH_MARR_2"/>
    <property type="match status" value="1"/>
</dbReference>
<dbReference type="GO" id="GO:0003700">
    <property type="term" value="F:DNA-binding transcription factor activity"/>
    <property type="evidence" value="ECO:0007669"/>
    <property type="project" value="InterPro"/>
</dbReference>
<dbReference type="PANTHER" id="PTHR33164">
    <property type="entry name" value="TRANSCRIPTIONAL REGULATOR, MARR FAMILY"/>
    <property type="match status" value="1"/>
</dbReference>
<dbReference type="AlphaFoldDB" id="A0A1M7RXZ2"/>
<name>A0A1M7RXZ2_9ACTN</name>
<accession>A0A1M7RXZ2</accession>
<dbReference type="GO" id="GO:0006950">
    <property type="term" value="P:response to stress"/>
    <property type="evidence" value="ECO:0007669"/>
    <property type="project" value="TreeGrafter"/>
</dbReference>
<dbReference type="PANTHER" id="PTHR33164:SF99">
    <property type="entry name" value="MARR FAMILY REGULATORY PROTEIN"/>
    <property type="match status" value="1"/>
</dbReference>
<dbReference type="SUPFAM" id="SSF46785">
    <property type="entry name" value="Winged helix' DNA-binding domain"/>
    <property type="match status" value="1"/>
</dbReference>
<dbReference type="PRINTS" id="PR00598">
    <property type="entry name" value="HTHMARR"/>
</dbReference>
<dbReference type="OrthoDB" id="8966183at2"/>
<reference evidence="2 3" key="1">
    <citation type="submission" date="2016-12" db="EMBL/GenBank/DDBJ databases">
        <authorList>
            <person name="Song W.-J."/>
            <person name="Kurnit D.M."/>
        </authorList>
    </citation>
    <scope>NUCLEOTIDE SEQUENCE [LARGE SCALE GENOMIC DNA]</scope>
    <source>
        <strain evidence="2 3">DSM 43162</strain>
    </source>
</reference>
<dbReference type="RefSeq" id="WP_083605887.1">
    <property type="nucleotide sequence ID" value="NZ_FRDM01000001.1"/>
</dbReference>
<proteinExistence type="predicted"/>
<dbReference type="InterPro" id="IPR036388">
    <property type="entry name" value="WH-like_DNA-bd_sf"/>
</dbReference>
<gene>
    <name evidence="2" type="ORF">SAMN05660350_00243</name>
</gene>
<feature type="domain" description="HTH marR-type" evidence="1">
    <location>
        <begin position="13"/>
        <end position="142"/>
    </location>
</feature>
<dbReference type="InterPro" id="IPR039422">
    <property type="entry name" value="MarR/SlyA-like"/>
</dbReference>
<protein>
    <submittedName>
        <fullName evidence="2">DNA-binding transcriptional regulator, MarR family</fullName>
    </submittedName>
</protein>